<evidence type="ECO:0000256" key="1">
    <source>
        <dbReference type="SAM" id="Phobius"/>
    </source>
</evidence>
<organism evidence="2 4">
    <name type="scientific">Aquisalinus luteolus</name>
    <dbReference type="NCBI Taxonomy" id="1566827"/>
    <lineage>
        <taxon>Bacteria</taxon>
        <taxon>Pseudomonadati</taxon>
        <taxon>Pseudomonadota</taxon>
        <taxon>Alphaproteobacteria</taxon>
        <taxon>Parvularculales</taxon>
        <taxon>Parvularculaceae</taxon>
        <taxon>Aquisalinus</taxon>
    </lineage>
</organism>
<proteinExistence type="predicted"/>
<protein>
    <submittedName>
        <fullName evidence="2">Uncharacterized protein</fullName>
    </submittedName>
</protein>
<dbReference type="RefSeq" id="WP_155141912.1">
    <property type="nucleotide sequence ID" value="NZ_BMGZ01000003.1"/>
</dbReference>
<feature type="transmembrane region" description="Helical" evidence="1">
    <location>
        <begin position="80"/>
        <end position="101"/>
    </location>
</feature>
<evidence type="ECO:0000313" key="2">
    <source>
        <dbReference type="EMBL" id="GGI00113.1"/>
    </source>
</evidence>
<reference evidence="2" key="3">
    <citation type="submission" date="2020-09" db="EMBL/GenBank/DDBJ databases">
        <authorList>
            <person name="Sun Q."/>
            <person name="Zhou Y."/>
        </authorList>
    </citation>
    <scope>NUCLEOTIDE SEQUENCE</scope>
    <source>
        <strain evidence="2">CGMCC 1.14984</strain>
    </source>
</reference>
<evidence type="ECO:0000313" key="5">
    <source>
        <dbReference type="Proteomes" id="UP000818603"/>
    </source>
</evidence>
<sequence length="192" mass="21748">MGTITTIFLGLYVGLILAASLSGDWRLRFGTLAVVLAWAGGMFAGNPPPVWFDLVISFILINVFGYMLDQRDGEKTAYWWPWICMGIEALLFISHAIQLLGWRPDRWFILFVAAFVFIEVLVMYVAAGQRFIERLGRKDGPPSPDRETHSHNAAYLPRWLTAGRLVRADQSPIAKAVMTYLEMISTAIRRRP</sequence>
<dbReference type="EMBL" id="BMGZ01000003">
    <property type="protein sequence ID" value="GGI00113.1"/>
    <property type="molecule type" value="Genomic_DNA"/>
</dbReference>
<keyword evidence="5" id="KW-1185">Reference proteome</keyword>
<evidence type="ECO:0000313" key="3">
    <source>
        <dbReference type="EMBL" id="NHK29163.1"/>
    </source>
</evidence>
<dbReference type="Proteomes" id="UP000818603">
    <property type="component" value="Unassembled WGS sequence"/>
</dbReference>
<name>A0A8J3ES69_9PROT</name>
<gene>
    <name evidence="3" type="ORF">FF098_014680</name>
    <name evidence="2" type="ORF">GCM10011355_27640</name>
</gene>
<dbReference type="EMBL" id="VCJR02000003">
    <property type="protein sequence ID" value="NHK29163.1"/>
    <property type="molecule type" value="Genomic_DNA"/>
</dbReference>
<reference evidence="2" key="1">
    <citation type="journal article" date="2014" name="Int. J. Syst. Evol. Microbiol.">
        <title>Complete genome sequence of Corynebacterium casei LMG S-19264T (=DSM 44701T), isolated from a smear-ripened cheese.</title>
        <authorList>
            <consortium name="US DOE Joint Genome Institute (JGI-PGF)"/>
            <person name="Walter F."/>
            <person name="Albersmeier A."/>
            <person name="Kalinowski J."/>
            <person name="Ruckert C."/>
        </authorList>
    </citation>
    <scope>NUCLEOTIDE SEQUENCE</scope>
    <source>
        <strain evidence="2">CGMCC 1.14984</strain>
    </source>
</reference>
<feature type="transmembrane region" description="Helical" evidence="1">
    <location>
        <begin position="6"/>
        <end position="22"/>
    </location>
</feature>
<feature type="transmembrane region" description="Helical" evidence="1">
    <location>
        <begin position="107"/>
        <end position="127"/>
    </location>
</feature>
<dbReference type="AlphaFoldDB" id="A0A8J3ES69"/>
<accession>A0A8J3ES69</accession>
<feature type="transmembrane region" description="Helical" evidence="1">
    <location>
        <begin position="51"/>
        <end position="68"/>
    </location>
</feature>
<keyword evidence="1" id="KW-0812">Transmembrane</keyword>
<keyword evidence="1" id="KW-0472">Membrane</keyword>
<comment type="caution">
    <text evidence="2">The sequence shown here is derived from an EMBL/GenBank/DDBJ whole genome shotgun (WGS) entry which is preliminary data.</text>
</comment>
<dbReference type="Proteomes" id="UP000621856">
    <property type="component" value="Unassembled WGS sequence"/>
</dbReference>
<keyword evidence="1" id="KW-1133">Transmembrane helix</keyword>
<reference evidence="3 5" key="2">
    <citation type="submission" date="2020-02" db="EMBL/GenBank/DDBJ databases">
        <title>Genome sequence of Parvularcula flava strain NH6-79.</title>
        <authorList>
            <person name="Abdul Karim M.H."/>
            <person name="Lam M.Q."/>
            <person name="Chen S.J."/>
            <person name="Yahya A."/>
            <person name="Shahir S."/>
            <person name="Shamsir M.S."/>
            <person name="Chong C.S."/>
        </authorList>
    </citation>
    <scope>NUCLEOTIDE SEQUENCE [LARGE SCALE GENOMIC DNA]</scope>
    <source>
        <strain evidence="3 5">NH6-79</strain>
    </source>
</reference>
<evidence type="ECO:0000313" key="4">
    <source>
        <dbReference type="Proteomes" id="UP000621856"/>
    </source>
</evidence>